<protein>
    <submittedName>
        <fullName evidence="1">Integrase</fullName>
    </submittedName>
</protein>
<dbReference type="EMBL" id="CP029397">
    <property type="protein sequence ID" value="AWL27683.1"/>
    <property type="molecule type" value="Genomic_DNA"/>
</dbReference>
<dbReference type="KEGG" id="adv:DJ533_03290"/>
<name>A0A2S2F9N7_9GAMM</name>
<sequence>MSNILIFTPQNKAKSSKNMSDFIRFCRHELTLFSPNFSWENNHWADASIFFGNWDVSTNKKDSPSVLKQPLLDFAKSYVRYTFSFKKQHKARYEGTIFKCLEKAFMESSLSSDISLLTPAILDRAAELARERYTPSSCYHIGRNLQKLVEFLNEKKLIPNHIEWTNPNPRAADTVRTGLKAEKIRQKKLPTQIALNALAEVFANNPSVPSDIFTTSTCALMLCVPSRVSEVLSLHVNCEVHETKRDGTKAYGIRFMPGKGAPPQIKWVPTAMVSLAQEAIRRIRSITEEARQISKWYEENPNKFYRHSECPNVSDDEYLTVKQKIQAIGVFDNKIMNMKEATLSIIQEEIMKKQPKDFPFFDKSRNIKFSEALFCFQKNQLAPSGERHISKVHVYRVNSNTLISRISENGSMARSFFERHGYKNEDGTPVRLKSHALRHLLNTMAQRGGMSQIDIARWSGRVEVKQNRVYDHMSEFEIVDMIRSRDSDLIVDSPLEELRQKISEKLPIDRKAFNILAIPTAHITEIGYCIHDYTMSPCQKFLDCLNCTEQVCIKGDKRLENIQIIYEHNKALLEKMDINISEGIAGVDRWYEHTKMTLQRAEQLLCILKDSGVPNGSVIKLHNSQEYSPIKRAIDARARKAENNEAVLDKARLLIED</sequence>
<gene>
    <name evidence="1" type="ORF">DJ533_03290</name>
</gene>
<dbReference type="STRING" id="1871111.GCA_001704615_02110"/>
<dbReference type="Proteomes" id="UP000245977">
    <property type="component" value="Chromosome"/>
</dbReference>
<evidence type="ECO:0000313" key="1">
    <source>
        <dbReference type="EMBL" id="AWL27683.1"/>
    </source>
</evidence>
<dbReference type="AlphaFoldDB" id="A0A2S2F9N7"/>
<organism evidence="1 2">
    <name type="scientific">Acinetobacter defluvii</name>
    <dbReference type="NCBI Taxonomy" id="1871111"/>
    <lineage>
        <taxon>Bacteria</taxon>
        <taxon>Pseudomonadati</taxon>
        <taxon>Pseudomonadota</taxon>
        <taxon>Gammaproteobacteria</taxon>
        <taxon>Moraxellales</taxon>
        <taxon>Moraxellaceae</taxon>
        <taxon>Acinetobacter</taxon>
    </lineage>
</organism>
<accession>A0A2S2F9N7</accession>
<dbReference type="OrthoDB" id="6725579at2"/>
<evidence type="ECO:0000313" key="2">
    <source>
        <dbReference type="Proteomes" id="UP000245977"/>
    </source>
</evidence>
<keyword evidence="2" id="KW-1185">Reference proteome</keyword>
<proteinExistence type="predicted"/>
<reference evidence="1" key="1">
    <citation type="submission" date="2019-08" db="EMBL/GenBank/DDBJ databases">
        <title>The complete genome of Acinetobacter defluvii strain WCHAD010030.</title>
        <authorList>
            <person name="Hu Y."/>
            <person name="Qin J."/>
            <person name="Feng Y."/>
            <person name="Zong Z."/>
        </authorList>
    </citation>
    <scope>NUCLEOTIDE SEQUENCE</scope>
    <source>
        <strain evidence="1">WCHA30</strain>
    </source>
</reference>
<dbReference type="RefSeq" id="WP_065993197.1">
    <property type="nucleotide sequence ID" value="NZ_CP029397.2"/>
</dbReference>